<protein>
    <submittedName>
        <fullName evidence="1">Uncharacterized protein</fullName>
    </submittedName>
</protein>
<dbReference type="AlphaFoldDB" id="A0AAP0PXZ7"/>
<sequence>MGFKPSFQSIKPLLSVSHSQLVISWLYLLSLTTRAHLSLPSLSVLSFTVKYISLSLSVSLSHTERVADMDMVRRSSESKMWLQFPFSIKKGLDLIFSISRLEALTHISLNHASPLS</sequence>
<name>A0AAP0PXZ7_9MAGN</name>
<evidence type="ECO:0000313" key="2">
    <source>
        <dbReference type="Proteomes" id="UP001420932"/>
    </source>
</evidence>
<reference evidence="1 2" key="1">
    <citation type="submission" date="2024-01" db="EMBL/GenBank/DDBJ databases">
        <title>Genome assemblies of Stephania.</title>
        <authorList>
            <person name="Yang L."/>
        </authorList>
    </citation>
    <scope>NUCLEOTIDE SEQUENCE [LARGE SCALE GENOMIC DNA]</scope>
    <source>
        <strain evidence="1">YNDBR</strain>
        <tissue evidence="1">Leaf</tissue>
    </source>
</reference>
<accession>A0AAP0PXZ7</accession>
<dbReference type="Proteomes" id="UP001420932">
    <property type="component" value="Unassembled WGS sequence"/>
</dbReference>
<organism evidence="1 2">
    <name type="scientific">Stephania yunnanensis</name>
    <dbReference type="NCBI Taxonomy" id="152371"/>
    <lineage>
        <taxon>Eukaryota</taxon>
        <taxon>Viridiplantae</taxon>
        <taxon>Streptophyta</taxon>
        <taxon>Embryophyta</taxon>
        <taxon>Tracheophyta</taxon>
        <taxon>Spermatophyta</taxon>
        <taxon>Magnoliopsida</taxon>
        <taxon>Ranunculales</taxon>
        <taxon>Menispermaceae</taxon>
        <taxon>Menispermoideae</taxon>
        <taxon>Cissampelideae</taxon>
        <taxon>Stephania</taxon>
    </lineage>
</organism>
<comment type="caution">
    <text evidence="1">The sequence shown here is derived from an EMBL/GenBank/DDBJ whole genome shotgun (WGS) entry which is preliminary data.</text>
</comment>
<evidence type="ECO:0000313" key="1">
    <source>
        <dbReference type="EMBL" id="KAK9160552.1"/>
    </source>
</evidence>
<dbReference type="EMBL" id="JBBNAF010000003">
    <property type="protein sequence ID" value="KAK9160552.1"/>
    <property type="molecule type" value="Genomic_DNA"/>
</dbReference>
<gene>
    <name evidence="1" type="ORF">Syun_006893</name>
</gene>
<proteinExistence type="predicted"/>
<keyword evidence="2" id="KW-1185">Reference proteome</keyword>